<proteinExistence type="predicted"/>
<feature type="domain" description="DUF6645" evidence="4">
    <location>
        <begin position="537"/>
        <end position="647"/>
    </location>
</feature>
<dbReference type="Pfam" id="PF20350">
    <property type="entry name" value="DUF6645"/>
    <property type="match status" value="1"/>
</dbReference>
<dbReference type="InterPro" id="IPR046587">
    <property type="entry name" value="DUF6645"/>
</dbReference>
<dbReference type="AlphaFoldDB" id="A0A8T7MTL3"/>
<dbReference type="PANTHER" id="PTHR31988:SF19">
    <property type="entry name" value="9-O-ACETYL-N-ACETYLNEURAMINIC ACID DEACETYLASE-RELATED"/>
    <property type="match status" value="1"/>
</dbReference>
<dbReference type="Gene3D" id="3.40.50.1110">
    <property type="entry name" value="SGNH hydrolase"/>
    <property type="match status" value="1"/>
</dbReference>
<protein>
    <submittedName>
        <fullName evidence="5">Sialate O-acetylesterase</fullName>
    </submittedName>
</protein>
<accession>A0A8T7MTL3</accession>
<dbReference type="InterPro" id="IPR005181">
    <property type="entry name" value="SASA"/>
</dbReference>
<dbReference type="RefSeq" id="WP_179800159.1">
    <property type="nucleotide sequence ID" value="NZ_JABUPF010000005.1"/>
</dbReference>
<dbReference type="Proteomes" id="UP000517067">
    <property type="component" value="Unassembled WGS sequence"/>
</dbReference>
<comment type="caution">
    <text evidence="5">The sequence shown here is derived from an EMBL/GenBank/DDBJ whole genome shotgun (WGS) entry which is preliminary data.</text>
</comment>
<dbReference type="EMBL" id="JABUPU010000006">
    <property type="protein sequence ID" value="NYP84844.1"/>
    <property type="molecule type" value="Genomic_DNA"/>
</dbReference>
<dbReference type="InterPro" id="IPR036514">
    <property type="entry name" value="SGNH_hydro_sf"/>
</dbReference>
<dbReference type="Pfam" id="PF03629">
    <property type="entry name" value="SASA"/>
    <property type="match status" value="1"/>
</dbReference>
<dbReference type="SUPFAM" id="SSF52266">
    <property type="entry name" value="SGNH hydrolase"/>
    <property type="match status" value="1"/>
</dbReference>
<evidence type="ECO:0000313" key="6">
    <source>
        <dbReference type="Proteomes" id="UP000517067"/>
    </source>
</evidence>
<reference evidence="5 6" key="1">
    <citation type="journal article" date="2020" name="J. Appl. Microbiol.">
        <title>Genetic characterization of Shigatoxigenic and enteropathogenic Escherichia coli O80:H2 from diarrheic and septicemic calves and relatedness to human Shigatoxigenic E. coli O80:H2.</title>
        <authorList>
            <person name="Habets A."/>
            <person name="Crombe F."/>
            <person name="Nakamura K."/>
            <person name="Guerin V."/>
            <person name="De Rauw K."/>
            <person name="Pierard D."/>
            <person name="Saulmont M."/>
            <person name="Hayashi T."/>
            <person name="Mainil J.G."/>
            <person name="Thiry D."/>
        </authorList>
    </citation>
    <scope>NUCLEOTIDE SEQUENCE [LARGE SCALE GENOMIC DNA]</scope>
    <source>
        <strain evidence="5 6">EH3307</strain>
    </source>
</reference>
<dbReference type="PANTHER" id="PTHR31988">
    <property type="entry name" value="ESTERASE, PUTATIVE (DUF303)-RELATED"/>
    <property type="match status" value="1"/>
</dbReference>
<evidence type="ECO:0000259" key="4">
    <source>
        <dbReference type="Pfam" id="PF20350"/>
    </source>
</evidence>
<evidence type="ECO:0000256" key="1">
    <source>
        <dbReference type="ARBA" id="ARBA00022801"/>
    </source>
</evidence>
<feature type="region of interest" description="Disordered" evidence="2">
    <location>
        <begin position="90"/>
        <end position="111"/>
    </location>
</feature>
<dbReference type="InterPro" id="IPR052940">
    <property type="entry name" value="Carb_Esterase_6"/>
</dbReference>
<evidence type="ECO:0000313" key="5">
    <source>
        <dbReference type="EMBL" id="NYP84844.1"/>
    </source>
</evidence>
<gene>
    <name evidence="5" type="ORF">G4A47_06290</name>
</gene>
<keyword evidence="1" id="KW-0378">Hydrolase</keyword>
<sequence>MNIMTSKWVQLSSMPGNFTVKVSGGTAAFLEAPFPPAETKGGMTFADCLISFNTRDCLWVRPVSGDPNVEITGAGIGAVIPLSADVAGTAEPSDWDNADTHTRPAGNETASSSPSWYYVIVIAGQSNASSYGEGLPLPDSYDRPDPRIMQLARRNTQTPGGIPCKYNEIIPADHCLHDVQNMSLLNHPKADLKKGQYGCVGQGLHIAKKVLPVIPADAGILLVPCARGGSAFTTGAVGSFDPASGAAEASLRWGVDTPLYQDLVSRTKAALEANPKNVLLSVVWIQGEGDLKATPAQHGAQFTAMVKKFRADLGAFSGQCIGGSSDSVPWLCGDTTYDWKEKNPAAYETIYSGYKNRASENIHFVPLMHDEFGNKTATNLPEHDPDIASAGYYGAESRGDGNWTTASRATHFSSWARRFLVSDRFASAILKYAGLTSAFIAGVAPDGEALPQPAPGGKPEAPTGSQPGGSESPHPTSPSLRTLLSLKASAGEAPAQGWKITDGTIQLTDEGKALTVSKQSGKTWTLTHGTDAAGELLKHGGQLTCKFRLSGEVKEGQFALGIYLHTDTVPEGVTMSGTGTPFLMAYYLQTTGGQLNLMHHKTGGNTKLGSFGAYNNQWHTLVLKFTAGSAQVTPVLDGTPGQAFQMVKDALSPAKDTLTLTDVTKGATYGVSFESVVLEVNTPAA</sequence>
<feature type="region of interest" description="Disordered" evidence="2">
    <location>
        <begin position="449"/>
        <end position="480"/>
    </location>
</feature>
<dbReference type="GO" id="GO:0016788">
    <property type="term" value="F:hydrolase activity, acting on ester bonds"/>
    <property type="evidence" value="ECO:0007669"/>
    <property type="project" value="UniProtKB-ARBA"/>
</dbReference>
<evidence type="ECO:0000256" key="2">
    <source>
        <dbReference type="SAM" id="MobiDB-lite"/>
    </source>
</evidence>
<organism evidence="5 6">
    <name type="scientific">Escherichia coli</name>
    <dbReference type="NCBI Taxonomy" id="562"/>
    <lineage>
        <taxon>Bacteria</taxon>
        <taxon>Pseudomonadati</taxon>
        <taxon>Pseudomonadota</taxon>
        <taxon>Gammaproteobacteria</taxon>
        <taxon>Enterobacterales</taxon>
        <taxon>Enterobacteriaceae</taxon>
        <taxon>Escherichia</taxon>
    </lineage>
</organism>
<evidence type="ECO:0000259" key="3">
    <source>
        <dbReference type="Pfam" id="PF03629"/>
    </source>
</evidence>
<feature type="domain" description="Sialate O-acetylesterase" evidence="3">
    <location>
        <begin position="119"/>
        <end position="315"/>
    </location>
</feature>
<name>A0A8T7MTL3_ECOLX</name>